<gene>
    <name evidence="1" type="ORF">AWC07_09985</name>
</gene>
<proteinExistence type="predicted"/>
<dbReference type="AlphaFoldDB" id="A0A1X1VCJ0"/>
<evidence type="ECO:0000313" key="1">
    <source>
        <dbReference type="EMBL" id="ORV66787.1"/>
    </source>
</evidence>
<comment type="caution">
    <text evidence="1">The sequence shown here is derived from an EMBL/GenBank/DDBJ whole genome shotgun (WGS) entry which is preliminary data.</text>
</comment>
<dbReference type="Proteomes" id="UP000193738">
    <property type="component" value="Unassembled WGS sequence"/>
</dbReference>
<dbReference type="EMBL" id="LQOX01000115">
    <property type="protein sequence ID" value="ORV66787.1"/>
    <property type="molecule type" value="Genomic_DNA"/>
</dbReference>
<evidence type="ECO:0000313" key="2">
    <source>
        <dbReference type="Proteomes" id="UP000193738"/>
    </source>
</evidence>
<keyword evidence="2" id="KW-1185">Reference proteome</keyword>
<protein>
    <submittedName>
        <fullName evidence="1">Uncharacterized protein</fullName>
    </submittedName>
</protein>
<name>A0A1X1VCJ0_MYCGS</name>
<dbReference type="STRING" id="1777.AWC07_09985"/>
<sequence length="85" mass="8950">MLARSVGGVTTAAIGRRTYPSDPLGDGTDGIVHVVVLQLSELLQLTAAVAANAAIRAATTIRTARDPLLFALIGRAFQLLLCRFM</sequence>
<reference evidence="1 2" key="1">
    <citation type="submission" date="2016-01" db="EMBL/GenBank/DDBJ databases">
        <title>The new phylogeny of the genus Mycobacterium.</title>
        <authorList>
            <person name="Tarcisio F."/>
            <person name="Conor M."/>
            <person name="Antonella G."/>
            <person name="Elisabetta G."/>
            <person name="Giulia F.S."/>
            <person name="Sara T."/>
            <person name="Anna F."/>
            <person name="Clotilde B."/>
            <person name="Roberto B."/>
            <person name="Veronica D.S."/>
            <person name="Fabio R."/>
            <person name="Monica P."/>
            <person name="Olivier J."/>
            <person name="Enrico T."/>
            <person name="Nicola S."/>
        </authorList>
    </citation>
    <scope>NUCLEOTIDE SEQUENCE [LARGE SCALE GENOMIC DNA]</scope>
    <source>
        <strain evidence="1 2">DSM 43505</strain>
    </source>
</reference>
<accession>A0A1X1VCJ0</accession>
<organism evidence="1 2">
    <name type="scientific">Mycobacterium gastri</name>
    <dbReference type="NCBI Taxonomy" id="1777"/>
    <lineage>
        <taxon>Bacteria</taxon>
        <taxon>Bacillati</taxon>
        <taxon>Actinomycetota</taxon>
        <taxon>Actinomycetes</taxon>
        <taxon>Mycobacteriales</taxon>
        <taxon>Mycobacteriaceae</taxon>
        <taxon>Mycobacterium</taxon>
    </lineage>
</organism>